<dbReference type="InterPro" id="IPR012337">
    <property type="entry name" value="RNaseH-like_sf"/>
</dbReference>
<reference evidence="2 3" key="1">
    <citation type="submission" date="2022-01" db="EMBL/GenBank/DDBJ databases">
        <authorList>
            <person name="Xiong W."/>
            <person name="Schranz E."/>
        </authorList>
    </citation>
    <scope>NUCLEOTIDE SEQUENCE [LARGE SCALE GENOMIC DNA]</scope>
</reference>
<dbReference type="PANTHER" id="PTHR32166:SF122">
    <property type="entry name" value="OS09G0499600 PROTEIN"/>
    <property type="match status" value="1"/>
</dbReference>
<evidence type="ECO:0000313" key="2">
    <source>
        <dbReference type="EMBL" id="CAH1436343.1"/>
    </source>
</evidence>
<sequence length="244" mass="28694">MVKEVGAVNVIQIITDNVSAYVKVGKLLESKRPHLFWTPCKTHCVDHILEDIGKQIPKVKSSLKNCMLLNGFIYTHVGLVNMMRKFTNQRNLRRPAITRFATSFITLSQIHKQKGNLRKMILSKEWAESKWGKDDIRKKMKSYFMQNSFWRNIVYTVKLTRPLVKVLRMVDGETKPTMGYIYEAMDRAKEAIAKRFHNKKEEYKKAFQIIDQRWQCQLHRPLYAAGHYLNPETFYDNQESASCE</sequence>
<dbReference type="InterPro" id="IPR007021">
    <property type="entry name" value="DUF659"/>
</dbReference>
<dbReference type="Pfam" id="PF04937">
    <property type="entry name" value="DUF659"/>
    <property type="match status" value="1"/>
</dbReference>
<feature type="domain" description="DUF659" evidence="1">
    <location>
        <begin position="1"/>
        <end position="64"/>
    </location>
</feature>
<dbReference type="Proteomes" id="UP001157418">
    <property type="component" value="Unassembled WGS sequence"/>
</dbReference>
<comment type="caution">
    <text evidence="2">The sequence shown here is derived from an EMBL/GenBank/DDBJ whole genome shotgun (WGS) entry which is preliminary data.</text>
</comment>
<organism evidence="2 3">
    <name type="scientific">Lactuca virosa</name>
    <dbReference type="NCBI Taxonomy" id="75947"/>
    <lineage>
        <taxon>Eukaryota</taxon>
        <taxon>Viridiplantae</taxon>
        <taxon>Streptophyta</taxon>
        <taxon>Embryophyta</taxon>
        <taxon>Tracheophyta</taxon>
        <taxon>Spermatophyta</taxon>
        <taxon>Magnoliopsida</taxon>
        <taxon>eudicotyledons</taxon>
        <taxon>Gunneridae</taxon>
        <taxon>Pentapetalae</taxon>
        <taxon>asterids</taxon>
        <taxon>campanulids</taxon>
        <taxon>Asterales</taxon>
        <taxon>Asteraceae</taxon>
        <taxon>Cichorioideae</taxon>
        <taxon>Cichorieae</taxon>
        <taxon>Lactucinae</taxon>
        <taxon>Lactuca</taxon>
    </lineage>
</organism>
<dbReference type="EMBL" id="CAKMRJ010004445">
    <property type="protein sequence ID" value="CAH1436343.1"/>
    <property type="molecule type" value="Genomic_DNA"/>
</dbReference>
<gene>
    <name evidence="2" type="ORF">LVIROSA_LOCUS22718</name>
</gene>
<evidence type="ECO:0000259" key="1">
    <source>
        <dbReference type="Pfam" id="PF04937"/>
    </source>
</evidence>
<keyword evidence="3" id="KW-1185">Reference proteome</keyword>
<evidence type="ECO:0000313" key="3">
    <source>
        <dbReference type="Proteomes" id="UP001157418"/>
    </source>
</evidence>
<dbReference type="AlphaFoldDB" id="A0AAU9NEP0"/>
<dbReference type="PANTHER" id="PTHR32166">
    <property type="entry name" value="OSJNBA0013A04.12 PROTEIN"/>
    <property type="match status" value="1"/>
</dbReference>
<proteinExistence type="predicted"/>
<name>A0AAU9NEP0_9ASTR</name>
<protein>
    <recommendedName>
        <fullName evidence="1">DUF659 domain-containing protein</fullName>
    </recommendedName>
</protein>
<accession>A0AAU9NEP0</accession>
<dbReference type="SUPFAM" id="SSF53098">
    <property type="entry name" value="Ribonuclease H-like"/>
    <property type="match status" value="1"/>
</dbReference>